<protein>
    <submittedName>
        <fullName evidence="1 3">Uncharacterized protein</fullName>
    </submittedName>
</protein>
<reference evidence="3" key="1">
    <citation type="submission" date="2017-02" db="UniProtKB">
        <authorList>
            <consortium name="WormBaseParasite"/>
        </authorList>
    </citation>
    <scope>IDENTIFICATION</scope>
</reference>
<name>A0A0R3PEG7_ANGCS</name>
<accession>A0A0R3PEG7</accession>
<evidence type="ECO:0000313" key="2">
    <source>
        <dbReference type="Proteomes" id="UP000267027"/>
    </source>
</evidence>
<dbReference type="WBParaSite" id="ACOC_0000246301-mRNA-1">
    <property type="protein sequence ID" value="ACOC_0000246301-mRNA-1"/>
    <property type="gene ID" value="ACOC_0000246301"/>
</dbReference>
<reference evidence="1 2" key="2">
    <citation type="submission" date="2018-11" db="EMBL/GenBank/DDBJ databases">
        <authorList>
            <consortium name="Pathogen Informatics"/>
        </authorList>
    </citation>
    <scope>NUCLEOTIDE SEQUENCE [LARGE SCALE GENOMIC DNA]</scope>
    <source>
        <strain evidence="1 2">Costa Rica</strain>
    </source>
</reference>
<keyword evidence="2" id="KW-1185">Reference proteome</keyword>
<gene>
    <name evidence="1" type="ORF">ACOC_LOCUS2464</name>
</gene>
<evidence type="ECO:0000313" key="1">
    <source>
        <dbReference type="EMBL" id="VDM54049.1"/>
    </source>
</evidence>
<proteinExistence type="predicted"/>
<sequence>MFMRNGLVSYGPLMFTGVNMPIYLGREINMINGLALELSRTKRVAWGVFENIEDVVKRTKNTILRAHLFTTRFFLHIRQEHGRYLNRMNDVTCEGRDSKLRPMSTDQKSNMPFYTPGWRR</sequence>
<dbReference type="AlphaFoldDB" id="A0A0R3PEG7"/>
<dbReference type="EMBL" id="UYYA01000500">
    <property type="protein sequence ID" value="VDM54049.1"/>
    <property type="molecule type" value="Genomic_DNA"/>
</dbReference>
<dbReference type="Proteomes" id="UP000267027">
    <property type="component" value="Unassembled WGS sequence"/>
</dbReference>
<evidence type="ECO:0000313" key="3">
    <source>
        <dbReference type="WBParaSite" id="ACOC_0000246301-mRNA-1"/>
    </source>
</evidence>
<organism evidence="3">
    <name type="scientific">Angiostrongylus costaricensis</name>
    <name type="common">Nematode worm</name>
    <dbReference type="NCBI Taxonomy" id="334426"/>
    <lineage>
        <taxon>Eukaryota</taxon>
        <taxon>Metazoa</taxon>
        <taxon>Ecdysozoa</taxon>
        <taxon>Nematoda</taxon>
        <taxon>Chromadorea</taxon>
        <taxon>Rhabditida</taxon>
        <taxon>Rhabditina</taxon>
        <taxon>Rhabditomorpha</taxon>
        <taxon>Strongyloidea</taxon>
        <taxon>Metastrongylidae</taxon>
        <taxon>Angiostrongylus</taxon>
    </lineage>
</organism>